<sequence length="95" mass="10164">MSATSSTRSTAPQTQHRLTYPVLIAIAHVHHASAWSVTCESITHRLANQCQEHQHIPAAPTSTVHTAHKHSHNALAYLATCVPMETCGGTPPAVP</sequence>
<dbReference type="Proteomes" id="UP000275846">
    <property type="component" value="Unassembled WGS sequence"/>
</dbReference>
<keyword evidence="2" id="KW-1185">Reference proteome</keyword>
<dbReference type="OrthoDB" id="6317188at2759"/>
<reference evidence="1 2" key="2">
    <citation type="submission" date="2018-11" db="EMBL/GenBank/DDBJ databases">
        <authorList>
            <consortium name="Pathogen Informatics"/>
        </authorList>
    </citation>
    <scope>NUCLEOTIDE SEQUENCE [LARGE SCALE GENOMIC DNA]</scope>
    <source>
        <strain evidence="1 2">NST_G2</strain>
    </source>
</reference>
<dbReference type="AlphaFoldDB" id="A0A183SE17"/>
<evidence type="ECO:0000313" key="2">
    <source>
        <dbReference type="Proteomes" id="UP000275846"/>
    </source>
</evidence>
<proteinExistence type="predicted"/>
<organism evidence="3">
    <name type="scientific">Schistocephalus solidus</name>
    <name type="common">Tapeworm</name>
    <dbReference type="NCBI Taxonomy" id="70667"/>
    <lineage>
        <taxon>Eukaryota</taxon>
        <taxon>Metazoa</taxon>
        <taxon>Spiralia</taxon>
        <taxon>Lophotrochozoa</taxon>
        <taxon>Platyhelminthes</taxon>
        <taxon>Cestoda</taxon>
        <taxon>Eucestoda</taxon>
        <taxon>Diphyllobothriidea</taxon>
        <taxon>Diphyllobothriidae</taxon>
        <taxon>Schistocephalus</taxon>
    </lineage>
</organism>
<name>A0A183SE17_SCHSO</name>
<protein>
    <submittedName>
        <fullName evidence="3">Secreted protein</fullName>
    </submittedName>
</protein>
<gene>
    <name evidence="1" type="ORF">SSLN_LOCUS2465</name>
</gene>
<dbReference type="EMBL" id="UYSU01032259">
    <property type="protein sequence ID" value="VDL88850.1"/>
    <property type="molecule type" value="Genomic_DNA"/>
</dbReference>
<accession>A0A183SE17</accession>
<evidence type="ECO:0000313" key="3">
    <source>
        <dbReference type="WBParaSite" id="SSLN_0000255201-mRNA-1"/>
    </source>
</evidence>
<dbReference type="WBParaSite" id="SSLN_0000255201-mRNA-1">
    <property type="protein sequence ID" value="SSLN_0000255201-mRNA-1"/>
    <property type="gene ID" value="SSLN_0000255201"/>
</dbReference>
<reference evidence="3" key="1">
    <citation type="submission" date="2016-06" db="UniProtKB">
        <authorList>
            <consortium name="WormBaseParasite"/>
        </authorList>
    </citation>
    <scope>IDENTIFICATION</scope>
</reference>
<evidence type="ECO:0000313" key="1">
    <source>
        <dbReference type="EMBL" id="VDL88850.1"/>
    </source>
</evidence>